<keyword evidence="3 7" id="KW-0808">Transferase</keyword>
<comment type="catalytic activity">
    <reaction evidence="7">
        <text>a UDP-3-O-[(3R)-3-hydroxyacyl]-alpha-D-glucosamine + a (3R)-hydroxyacyl-[ACP] = a UDP-2-N,3-O-bis[(3R)-3-hydroxyacyl]-alpha-D-glucosamine + holo-[ACP] + H(+)</text>
        <dbReference type="Rhea" id="RHEA:53836"/>
        <dbReference type="Rhea" id="RHEA-COMP:9685"/>
        <dbReference type="Rhea" id="RHEA-COMP:9945"/>
        <dbReference type="ChEBI" id="CHEBI:15378"/>
        <dbReference type="ChEBI" id="CHEBI:64479"/>
        <dbReference type="ChEBI" id="CHEBI:78827"/>
        <dbReference type="ChEBI" id="CHEBI:137740"/>
        <dbReference type="ChEBI" id="CHEBI:137748"/>
        <dbReference type="EC" id="2.3.1.191"/>
    </reaction>
</comment>
<dbReference type="GO" id="GO:0016410">
    <property type="term" value="F:N-acyltransferase activity"/>
    <property type="evidence" value="ECO:0007669"/>
    <property type="project" value="InterPro"/>
</dbReference>
<dbReference type="NCBIfam" id="TIGR01853">
    <property type="entry name" value="lipid_A_lpxD"/>
    <property type="match status" value="1"/>
</dbReference>
<keyword evidence="4 7" id="KW-0677">Repeat</keyword>
<organism evidence="9 10">
    <name type="scientific">Candidatus Thioglobus autotrophicus</name>
    <dbReference type="NCBI Taxonomy" id="1705394"/>
    <lineage>
        <taxon>Bacteria</taxon>
        <taxon>Pseudomonadati</taxon>
        <taxon>Pseudomonadota</taxon>
        <taxon>Gammaproteobacteria</taxon>
        <taxon>Candidatus Pseudothioglobaceae</taxon>
        <taxon>Candidatus Thioglobus</taxon>
    </lineage>
</organism>
<dbReference type="Pfam" id="PF04613">
    <property type="entry name" value="LpxD"/>
    <property type="match status" value="1"/>
</dbReference>
<dbReference type="KEGG" id="tho:SP60_07895"/>
<dbReference type="AlphaFoldDB" id="A0A0M5LEY3"/>
<comment type="similarity">
    <text evidence="7">Belongs to the transferase hexapeptide repeat family. LpxD subfamily.</text>
</comment>
<dbReference type="HAMAP" id="MF_00523">
    <property type="entry name" value="LpxD"/>
    <property type="match status" value="1"/>
</dbReference>
<feature type="domain" description="UDP-3-O-[3-hydroxymyristoyl] glucosamine N-acyltransferase non-repeat region" evidence="8">
    <location>
        <begin position="21"/>
        <end position="87"/>
    </location>
</feature>
<dbReference type="EMBL" id="CP010552">
    <property type="protein sequence ID" value="ALE53116.1"/>
    <property type="molecule type" value="Genomic_DNA"/>
</dbReference>
<gene>
    <name evidence="7" type="primary">lpxD</name>
    <name evidence="9" type="ORF">SP60_07895</name>
</gene>
<dbReference type="STRING" id="1705394.SP60_07895"/>
<dbReference type="PANTHER" id="PTHR43378:SF2">
    <property type="entry name" value="UDP-3-O-ACYLGLUCOSAMINE N-ACYLTRANSFERASE 1, MITOCHONDRIAL-RELATED"/>
    <property type="match status" value="1"/>
</dbReference>
<comment type="pathway">
    <text evidence="7">Bacterial outer membrane biogenesis; LPS lipid A biosynthesis.</text>
</comment>
<sequence>MHTLGEIAKLVNAELVGDGELKITSLASIDCAKSDQLSYVVSEKYREQLSSTQASAVIISKSLQKFCNTNALIVDDVYLAFAQITHLFKHKVTHTNGIHASANTNNATVAPNCCIGKQVSIGTDTTIGANTVIEDNTTIGANCTIGSNISILQGTIIGNNVVVESGAVIGSEGFGNARDKYKRWHSIAHLGNVVIGDDVNIGANTAIDRGTLENTYINRGVRLDNLVHIAHNVTIGEDTAIAACTGIAGSTRIGKRCMIGGMVGVVGHLNICDDVVVNAKSTVDKNITISGVYTGIMPLMPHKKWQIVGVWLTKLDKITQYLNIKLTHLKGK</sequence>
<protein>
    <recommendedName>
        <fullName evidence="7">UDP-3-O-acylglucosamine N-acyltransferase</fullName>
        <ecNumber evidence="7">2.3.1.191</ecNumber>
    </recommendedName>
</protein>
<keyword evidence="1 7" id="KW-0444">Lipid biosynthesis</keyword>
<evidence type="ECO:0000313" key="10">
    <source>
        <dbReference type="Proteomes" id="UP000058020"/>
    </source>
</evidence>
<accession>A0A0M5LEY3</accession>
<keyword evidence="10" id="KW-1185">Reference proteome</keyword>
<evidence type="ECO:0000313" key="9">
    <source>
        <dbReference type="EMBL" id="ALE53116.1"/>
    </source>
</evidence>
<keyword evidence="2 7" id="KW-0441">Lipid A biosynthesis</keyword>
<evidence type="ECO:0000256" key="3">
    <source>
        <dbReference type="ARBA" id="ARBA00022679"/>
    </source>
</evidence>
<dbReference type="InterPro" id="IPR007691">
    <property type="entry name" value="LpxD"/>
</dbReference>
<dbReference type="Proteomes" id="UP000058020">
    <property type="component" value="Chromosome"/>
</dbReference>
<dbReference type="GO" id="GO:0103118">
    <property type="term" value="F:UDP-3-O-[(3R)-3-hydroxyacyl]-glucosamine N-acyltransferase activity"/>
    <property type="evidence" value="ECO:0007669"/>
    <property type="project" value="UniProtKB-EC"/>
</dbReference>
<dbReference type="InterPro" id="IPR001451">
    <property type="entry name" value="Hexapep"/>
</dbReference>
<dbReference type="InterPro" id="IPR011004">
    <property type="entry name" value="Trimer_LpxA-like_sf"/>
</dbReference>
<evidence type="ECO:0000256" key="1">
    <source>
        <dbReference type="ARBA" id="ARBA00022516"/>
    </source>
</evidence>
<evidence type="ECO:0000256" key="4">
    <source>
        <dbReference type="ARBA" id="ARBA00022737"/>
    </source>
</evidence>
<dbReference type="Gene3D" id="3.40.1390.10">
    <property type="entry name" value="MurE/MurF, N-terminal domain"/>
    <property type="match status" value="1"/>
</dbReference>
<dbReference type="RefSeq" id="WP_053952112.1">
    <property type="nucleotide sequence ID" value="NZ_CP010552.1"/>
</dbReference>
<dbReference type="GO" id="GO:0016020">
    <property type="term" value="C:membrane"/>
    <property type="evidence" value="ECO:0007669"/>
    <property type="project" value="GOC"/>
</dbReference>
<proteinExistence type="inferred from homology"/>
<comment type="subunit">
    <text evidence="7">Homotrimer.</text>
</comment>
<evidence type="ECO:0000256" key="7">
    <source>
        <dbReference type="HAMAP-Rule" id="MF_00523"/>
    </source>
</evidence>
<dbReference type="PANTHER" id="PTHR43378">
    <property type="entry name" value="UDP-3-O-ACYLGLUCOSAMINE N-ACYLTRANSFERASE"/>
    <property type="match status" value="1"/>
</dbReference>
<evidence type="ECO:0000256" key="2">
    <source>
        <dbReference type="ARBA" id="ARBA00022556"/>
    </source>
</evidence>
<evidence type="ECO:0000256" key="5">
    <source>
        <dbReference type="ARBA" id="ARBA00023098"/>
    </source>
</evidence>
<dbReference type="Gene3D" id="2.160.10.10">
    <property type="entry name" value="Hexapeptide repeat proteins"/>
    <property type="match status" value="1"/>
</dbReference>
<dbReference type="GO" id="GO:0009245">
    <property type="term" value="P:lipid A biosynthetic process"/>
    <property type="evidence" value="ECO:0007669"/>
    <property type="project" value="UniProtKB-UniRule"/>
</dbReference>
<dbReference type="SUPFAM" id="SSF51161">
    <property type="entry name" value="Trimeric LpxA-like enzymes"/>
    <property type="match status" value="1"/>
</dbReference>
<dbReference type="Pfam" id="PF00132">
    <property type="entry name" value="Hexapep"/>
    <property type="match status" value="2"/>
</dbReference>
<name>A0A0M5LEY3_9GAMM</name>
<comment type="function">
    <text evidence="7">Catalyzes the N-acylation of UDP-3-O-acylglucosamine using 3-hydroxyacyl-ACP as the acyl donor. Is involved in the biosynthesis of lipid A, a phosphorylated glycolipid that anchors the lipopolysaccharide to the outer membrane of the cell.</text>
</comment>
<dbReference type="NCBIfam" id="NF002060">
    <property type="entry name" value="PRK00892.1"/>
    <property type="match status" value="1"/>
</dbReference>
<dbReference type="PATRIC" id="fig|1705394.5.peg.1578"/>
<evidence type="ECO:0000259" key="8">
    <source>
        <dbReference type="Pfam" id="PF04613"/>
    </source>
</evidence>
<dbReference type="CDD" id="cd03352">
    <property type="entry name" value="LbH_LpxD"/>
    <property type="match status" value="1"/>
</dbReference>
<evidence type="ECO:0000256" key="6">
    <source>
        <dbReference type="ARBA" id="ARBA00023315"/>
    </source>
</evidence>
<feature type="active site" description="Proton acceptor" evidence="7">
    <location>
        <position position="231"/>
    </location>
</feature>
<dbReference type="UniPathway" id="UPA00973"/>
<dbReference type="OrthoDB" id="9784739at2"/>
<dbReference type="EC" id="2.3.1.191" evidence="7"/>
<reference evidence="9 10" key="1">
    <citation type="journal article" date="2015" name="Genome Announc.">
        <title>Genome Sequence of 'Candidatus Thioglobus autotrophica' Strain EF1, a Chemoautotroph from the SUP05 Clade of Marine Gammaproteobacteria.</title>
        <authorList>
            <person name="Shah V."/>
            <person name="Morris R.M."/>
        </authorList>
    </citation>
    <scope>NUCLEOTIDE SEQUENCE [LARGE SCALE GENOMIC DNA]</scope>
    <source>
        <strain evidence="9 10">EF1</strain>
    </source>
</reference>
<dbReference type="Pfam" id="PF14602">
    <property type="entry name" value="Hexapep_2"/>
    <property type="match status" value="2"/>
</dbReference>
<keyword evidence="5 7" id="KW-0443">Lipid metabolism</keyword>
<dbReference type="InterPro" id="IPR020573">
    <property type="entry name" value="UDP_GlcNAc_AcTrfase_non-rep"/>
</dbReference>
<keyword evidence="6 7" id="KW-0012">Acyltransferase</keyword>